<evidence type="ECO:0000256" key="1">
    <source>
        <dbReference type="ARBA" id="ARBA00022801"/>
    </source>
</evidence>
<keyword evidence="7" id="KW-1185">Reference proteome</keyword>
<dbReference type="Pfam" id="PF21447">
    <property type="entry name" value="Ppx-GppA_III"/>
    <property type="match status" value="1"/>
</dbReference>
<dbReference type="SUPFAM" id="SSF109604">
    <property type="entry name" value="HD-domain/PDEase-like"/>
    <property type="match status" value="1"/>
</dbReference>
<evidence type="ECO:0000313" key="7">
    <source>
        <dbReference type="Proteomes" id="UP001500795"/>
    </source>
</evidence>
<dbReference type="InterPro" id="IPR003695">
    <property type="entry name" value="Ppx_GppA_N"/>
</dbReference>
<feature type="domain" description="Ppx/GppA phosphatase C-terminal" evidence="5">
    <location>
        <begin position="309"/>
        <end position="480"/>
    </location>
</feature>
<comment type="catalytic activity">
    <reaction evidence="2">
        <text>guanosine 3'-diphosphate 5'-triphosphate + H2O = guanosine 3',5'-bis(diphosphate) + phosphate + H(+)</text>
        <dbReference type="Rhea" id="RHEA:13073"/>
        <dbReference type="ChEBI" id="CHEBI:15377"/>
        <dbReference type="ChEBI" id="CHEBI:15378"/>
        <dbReference type="ChEBI" id="CHEBI:43474"/>
        <dbReference type="ChEBI" id="CHEBI:77828"/>
        <dbReference type="ChEBI" id="CHEBI:142410"/>
        <dbReference type="EC" id="3.6.1.40"/>
    </reaction>
</comment>
<evidence type="ECO:0000256" key="2">
    <source>
        <dbReference type="HAMAP-Rule" id="MF_01550"/>
    </source>
</evidence>
<comment type="pathway">
    <text evidence="2">Purine metabolism; ppGpp biosynthesis; ppGpp from GTP: step 2/2.</text>
</comment>
<keyword evidence="3" id="KW-0175">Coiled coil</keyword>
<proteinExistence type="inferred from homology"/>
<dbReference type="PANTHER" id="PTHR30005:SF0">
    <property type="entry name" value="RETROGRADE REGULATION PROTEIN 2"/>
    <property type="match status" value="1"/>
</dbReference>
<gene>
    <name evidence="2 6" type="primary">gppA</name>
    <name evidence="6" type="ORF">GCM10022394_30910</name>
</gene>
<dbReference type="Gene3D" id="3.30.420.40">
    <property type="match status" value="1"/>
</dbReference>
<dbReference type="RefSeq" id="WP_344959711.1">
    <property type="nucleotide sequence ID" value="NZ_BAABCX010000005.1"/>
</dbReference>
<dbReference type="Gene3D" id="1.10.3210.10">
    <property type="entry name" value="Hypothetical protein af1432"/>
    <property type="match status" value="1"/>
</dbReference>
<feature type="domain" description="Ppx/GppA phosphatase N-terminal" evidence="4">
    <location>
        <begin position="20"/>
        <end position="301"/>
    </location>
</feature>
<comment type="similarity">
    <text evidence="2">Belongs to the GppA/Ppx family. GppA subfamily.</text>
</comment>
<organism evidence="6 7">
    <name type="scientific">Zobellella aerophila</name>
    <dbReference type="NCBI Taxonomy" id="870480"/>
    <lineage>
        <taxon>Bacteria</taxon>
        <taxon>Pseudomonadati</taxon>
        <taxon>Pseudomonadota</taxon>
        <taxon>Gammaproteobacteria</taxon>
        <taxon>Aeromonadales</taxon>
        <taxon>Aeromonadaceae</taxon>
        <taxon>Zobellella</taxon>
    </lineage>
</organism>
<reference evidence="7" key="1">
    <citation type="journal article" date="2019" name="Int. J. Syst. Evol. Microbiol.">
        <title>The Global Catalogue of Microorganisms (GCM) 10K type strain sequencing project: providing services to taxonomists for standard genome sequencing and annotation.</title>
        <authorList>
            <consortium name="The Broad Institute Genomics Platform"/>
            <consortium name="The Broad Institute Genome Sequencing Center for Infectious Disease"/>
            <person name="Wu L."/>
            <person name="Ma J."/>
        </authorList>
    </citation>
    <scope>NUCLEOTIDE SEQUENCE [LARGE SCALE GENOMIC DNA]</scope>
    <source>
        <strain evidence="7">JCM 17110</strain>
    </source>
</reference>
<dbReference type="InterPro" id="IPR023709">
    <property type="entry name" value="Guo-5TP_3DP_PyrP"/>
</dbReference>
<evidence type="ECO:0000256" key="3">
    <source>
        <dbReference type="SAM" id="Coils"/>
    </source>
</evidence>
<sequence>MHTPALYAAIDLGSNSFHMLVVQEVAGACRTLAKVKRKVRLAAGLNSDGCLDQAAMERGWDCLQLFAEQLQDVPTANIRIVGTATLRLATNIDVFLARAQAILGHPIQIISGEEEAGTIYEGVAWTSSGLGKRLVIDIGGASTELIIGQGACPQLLNSLHMGCVTWLNRHFADGKLNEHNFSQSISAAQRELAPVAAAYLKLGWQSCIGASGTVQAIQEIMIGQGENERITLGKLQRLKQQAIACGSLERLRLPGLQPERVPVFPPGLAILIALFDTLAIDSMVLAGGALREGLIYGMLGKRQECDAQERTADSLIARYQLDREQAERVRDTALRALSQVEQSLALNAVVANPILRWAAMLYELGLCIEYKQAPAHAAYIISHIDLPGFTHAQKQLLAALLLNQRDEFKLEPLRQQNALGFEQAMQLARLLRLAIILCLRRTRGTVPTFQLIAEGKTLTLTLPASWSRHHHLRASELAQEARRQTELGWPLIIREQQ</sequence>
<dbReference type="SUPFAM" id="SSF53067">
    <property type="entry name" value="Actin-like ATPase domain"/>
    <property type="match status" value="2"/>
</dbReference>
<evidence type="ECO:0000259" key="5">
    <source>
        <dbReference type="Pfam" id="PF21447"/>
    </source>
</evidence>
<dbReference type="InterPro" id="IPR030673">
    <property type="entry name" value="PyroPPase_GppA_Ppx"/>
</dbReference>
<name>A0ABP6WEG9_9GAMM</name>
<dbReference type="EC" id="3.6.1.40" evidence="2"/>
<dbReference type="PANTHER" id="PTHR30005">
    <property type="entry name" value="EXOPOLYPHOSPHATASE"/>
    <property type="match status" value="1"/>
</dbReference>
<dbReference type="Pfam" id="PF02541">
    <property type="entry name" value="Ppx-GppA"/>
    <property type="match status" value="1"/>
</dbReference>
<dbReference type="InterPro" id="IPR050273">
    <property type="entry name" value="GppA/Ppx_hydrolase"/>
</dbReference>
<dbReference type="Proteomes" id="UP001500795">
    <property type="component" value="Unassembled WGS sequence"/>
</dbReference>
<evidence type="ECO:0000259" key="4">
    <source>
        <dbReference type="Pfam" id="PF02541"/>
    </source>
</evidence>
<dbReference type="EMBL" id="BAABCX010000005">
    <property type="protein sequence ID" value="GAA3548593.1"/>
    <property type="molecule type" value="Genomic_DNA"/>
</dbReference>
<feature type="coiled-coil region" evidence="3">
    <location>
        <begin position="316"/>
        <end position="343"/>
    </location>
</feature>
<protein>
    <recommendedName>
        <fullName evidence="2">Guanosine-5'-triphosphate,3'-diphosphate pyrophosphatase</fullName>
        <ecNumber evidence="2">3.6.1.40</ecNumber>
    </recommendedName>
    <alternativeName>
        <fullName evidence="2">Guanosine pentaphosphate phosphohydrolase</fullName>
    </alternativeName>
    <alternativeName>
        <fullName evidence="2">pppGpp-5'-phosphohydrolase</fullName>
    </alternativeName>
</protein>
<comment type="caution">
    <text evidence="6">The sequence shown here is derived from an EMBL/GenBank/DDBJ whole genome shotgun (WGS) entry which is preliminary data.</text>
</comment>
<accession>A0ABP6WEG9</accession>
<dbReference type="NCBIfam" id="NF008260">
    <property type="entry name" value="PRK11031.1"/>
    <property type="match status" value="1"/>
</dbReference>
<keyword evidence="1 2" id="KW-0378">Hydrolase</keyword>
<comment type="function">
    <text evidence="2">Catalyzes the conversion of pppGpp to ppGpp. Guanosine pentaphosphate (pppGpp) is a cytoplasmic signaling molecule which together with ppGpp controls the 'stringent response', an adaptive process that allows bacteria to respond to amino acid starvation, resulting in the coordinated regulation of numerous cellular activities.</text>
</comment>
<dbReference type="InterPro" id="IPR043129">
    <property type="entry name" value="ATPase_NBD"/>
</dbReference>
<dbReference type="InterPro" id="IPR048950">
    <property type="entry name" value="Ppx_GppA_C"/>
</dbReference>
<dbReference type="HAMAP" id="MF_01550">
    <property type="entry name" value="GppA"/>
    <property type="match status" value="1"/>
</dbReference>
<dbReference type="Gene3D" id="3.30.420.150">
    <property type="entry name" value="Exopolyphosphatase. Domain 2"/>
    <property type="match status" value="1"/>
</dbReference>
<evidence type="ECO:0000313" key="6">
    <source>
        <dbReference type="EMBL" id="GAA3548593.1"/>
    </source>
</evidence>
<dbReference type="PIRSF" id="PIRSF001267">
    <property type="entry name" value="Pyrophosphatase_GppA_Ppx"/>
    <property type="match status" value="1"/>
</dbReference>